<gene>
    <name evidence="2" type="ORF">I6M80_08295</name>
</gene>
<dbReference type="Proteomes" id="UP001318920">
    <property type="component" value="Unassembled WGS sequence"/>
</dbReference>
<keyword evidence="1" id="KW-0732">Signal</keyword>
<dbReference type="EMBL" id="JADWNA010000004">
    <property type="protein sequence ID" value="MBJ8390256.1"/>
    <property type="molecule type" value="Genomic_DNA"/>
</dbReference>
<proteinExistence type="predicted"/>
<sequence>MKESIILKFIFLISIYLYSSVAFANDVCGNYGRESEASQTYINPDNTSFEVISTKRLHFFSSPNKTCKIKDLFLVPGDIITGHTEYNGYVSASYAKNESWSVTGWLDKSQLKHIDIKAITL</sequence>
<reference evidence="2 3" key="1">
    <citation type="submission" date="2020-11" db="EMBL/GenBank/DDBJ databases">
        <title>Enhanced detection system for hospital associated transmission using whole genome sequencing surveillance.</title>
        <authorList>
            <person name="Harrison L.H."/>
            <person name="Van Tyne D."/>
            <person name="Marsh J.W."/>
            <person name="Griffith M.P."/>
            <person name="Snyder D.J."/>
            <person name="Cooper V.S."/>
            <person name="Mustapha M."/>
        </authorList>
    </citation>
    <scope>NUCLEOTIDE SEQUENCE [LARGE SCALE GENOMIC DNA]</scope>
    <source>
        <strain evidence="2 3">CB00171</strain>
    </source>
</reference>
<comment type="caution">
    <text evidence="2">The sequence shown here is derived from an EMBL/GenBank/DDBJ whole genome shotgun (WGS) entry which is preliminary data.</text>
</comment>
<dbReference type="RefSeq" id="WP_110497301.1">
    <property type="nucleotide sequence ID" value="NZ_JADWNA010000004.1"/>
</dbReference>
<protein>
    <submittedName>
        <fullName evidence="2">Uncharacterized protein</fullName>
    </submittedName>
</protein>
<feature type="chain" id="PRO_5046816092" evidence="1">
    <location>
        <begin position="25"/>
        <end position="121"/>
    </location>
</feature>
<keyword evidence="3" id="KW-1185">Reference proteome</keyword>
<organism evidence="2 3">
    <name type="scientific">Citrobacter cronae</name>
    <dbReference type="NCBI Taxonomy" id="1748967"/>
    <lineage>
        <taxon>Bacteria</taxon>
        <taxon>Pseudomonadati</taxon>
        <taxon>Pseudomonadota</taxon>
        <taxon>Gammaproteobacteria</taxon>
        <taxon>Enterobacterales</taxon>
        <taxon>Enterobacteriaceae</taxon>
        <taxon>Citrobacter</taxon>
        <taxon>Citrobacter freundii complex</taxon>
    </lineage>
</organism>
<feature type="signal peptide" evidence="1">
    <location>
        <begin position="1"/>
        <end position="24"/>
    </location>
</feature>
<evidence type="ECO:0000313" key="3">
    <source>
        <dbReference type="Proteomes" id="UP001318920"/>
    </source>
</evidence>
<evidence type="ECO:0000313" key="2">
    <source>
        <dbReference type="EMBL" id="MBJ8390256.1"/>
    </source>
</evidence>
<name>A0ABS1A566_9ENTR</name>
<accession>A0ABS1A566</accession>
<evidence type="ECO:0000256" key="1">
    <source>
        <dbReference type="SAM" id="SignalP"/>
    </source>
</evidence>